<comment type="subcellular location">
    <subcellularLocation>
        <location evidence="1">Secreted</location>
    </subcellularLocation>
</comment>
<dbReference type="Gene3D" id="2.60.120.1000">
    <property type="match status" value="1"/>
</dbReference>
<evidence type="ECO:0000256" key="2">
    <source>
        <dbReference type="ARBA" id="ARBA00022525"/>
    </source>
</evidence>
<dbReference type="Proteomes" id="UP000261380">
    <property type="component" value="Unplaced"/>
</dbReference>
<dbReference type="Pfam" id="PF01410">
    <property type="entry name" value="COLFI"/>
    <property type="match status" value="1"/>
</dbReference>
<dbReference type="SMART" id="SM00038">
    <property type="entry name" value="COLFI"/>
    <property type="match status" value="1"/>
</dbReference>
<reference evidence="5" key="1">
    <citation type="submission" date="2025-08" db="UniProtKB">
        <authorList>
            <consortium name="Ensembl"/>
        </authorList>
    </citation>
    <scope>IDENTIFICATION</scope>
</reference>
<dbReference type="GO" id="GO:0005576">
    <property type="term" value="C:extracellular region"/>
    <property type="evidence" value="ECO:0007669"/>
    <property type="project" value="UniProtKB-SubCell"/>
</dbReference>
<keyword evidence="2" id="KW-0964">Secreted</keyword>
<protein>
    <recommendedName>
        <fullName evidence="4">Fibrillar collagen NC1 domain-containing protein</fullName>
    </recommendedName>
</protein>
<sequence>MTFIRLLSKEASQTVTYHCKNSVGYNDAKAGNLKKAVILKGSNDLELKAEGNNRFRYTVLEDSCSVRLIAPKHQQIQDRETEEDCLFQNYPGYVREEQLQEKFGIDIGPVCFL</sequence>
<proteinExistence type="predicted"/>
<evidence type="ECO:0000259" key="4">
    <source>
        <dbReference type="PROSITE" id="PS51461"/>
    </source>
</evidence>
<evidence type="ECO:0000313" key="6">
    <source>
        <dbReference type="Proteomes" id="UP000261380"/>
    </source>
</evidence>
<keyword evidence="6" id="KW-1185">Reference proteome</keyword>
<accession>A0A3B5M858</accession>
<name>A0A3B5M858_9TELE</name>
<reference evidence="5" key="2">
    <citation type="submission" date="2025-09" db="UniProtKB">
        <authorList>
            <consortium name="Ensembl"/>
        </authorList>
    </citation>
    <scope>IDENTIFICATION</scope>
</reference>
<dbReference type="GO" id="GO:0005201">
    <property type="term" value="F:extracellular matrix structural constituent"/>
    <property type="evidence" value="ECO:0007669"/>
    <property type="project" value="InterPro"/>
</dbReference>
<feature type="domain" description="Fibrillar collagen NC1" evidence="4">
    <location>
        <begin position="1"/>
        <end position="113"/>
    </location>
</feature>
<evidence type="ECO:0000256" key="1">
    <source>
        <dbReference type="ARBA" id="ARBA00004613"/>
    </source>
</evidence>
<dbReference type="PROSITE" id="PS51461">
    <property type="entry name" value="NC1_FIB"/>
    <property type="match status" value="1"/>
</dbReference>
<dbReference type="GeneTree" id="ENSGT00940000155675"/>
<evidence type="ECO:0000313" key="5">
    <source>
        <dbReference type="Ensembl" id="ENSXCOP00000019685.1"/>
    </source>
</evidence>
<dbReference type="GO" id="GO:0005581">
    <property type="term" value="C:collagen trimer"/>
    <property type="evidence" value="ECO:0007669"/>
    <property type="project" value="UniProtKB-KW"/>
</dbReference>
<organism evidence="5 6">
    <name type="scientific">Xiphophorus couchianus</name>
    <name type="common">Monterrey platyfish</name>
    <dbReference type="NCBI Taxonomy" id="32473"/>
    <lineage>
        <taxon>Eukaryota</taxon>
        <taxon>Metazoa</taxon>
        <taxon>Chordata</taxon>
        <taxon>Craniata</taxon>
        <taxon>Vertebrata</taxon>
        <taxon>Euteleostomi</taxon>
        <taxon>Actinopterygii</taxon>
        <taxon>Neopterygii</taxon>
        <taxon>Teleostei</taxon>
        <taxon>Neoteleostei</taxon>
        <taxon>Acanthomorphata</taxon>
        <taxon>Ovalentaria</taxon>
        <taxon>Atherinomorphae</taxon>
        <taxon>Cyprinodontiformes</taxon>
        <taxon>Poeciliidae</taxon>
        <taxon>Poeciliinae</taxon>
        <taxon>Xiphophorus</taxon>
    </lineage>
</organism>
<dbReference type="AlphaFoldDB" id="A0A3B5M858"/>
<dbReference type="InterPro" id="IPR000885">
    <property type="entry name" value="Fib_collagen_C"/>
</dbReference>
<keyword evidence="3" id="KW-0176">Collagen</keyword>
<evidence type="ECO:0000256" key="3">
    <source>
        <dbReference type="ARBA" id="ARBA00023119"/>
    </source>
</evidence>
<dbReference type="Ensembl" id="ENSXCOT00000019930.1">
    <property type="protein sequence ID" value="ENSXCOP00000019685.1"/>
    <property type="gene ID" value="ENSXCOG00000014787.1"/>
</dbReference>